<name>A0AAD5SB34_9FUNG</name>
<evidence type="ECO:0000313" key="1">
    <source>
        <dbReference type="EMBL" id="KAJ3051163.1"/>
    </source>
</evidence>
<sequence>MTSSTDYAAIPTVTYDLPNAENPAGNPPAYSFHPTPPPRPSLVPCYDRPEKRMHLVPSNHISYAHPVAGGAKLVFASKVEDIPKRRIGHIPVAATLFSPPNISFDTWKEHYLPHCVTLQLAPLDSQYPFAVFNPSHMVRIVPSEKNANFTEVTMRYLLAQQDDLVLRKFVVAEKIAVVYKKIDPEGWERSVQLSGMTTFDFGGGNRLTDAFE</sequence>
<dbReference type="AlphaFoldDB" id="A0AAD5SB34"/>
<protein>
    <submittedName>
        <fullName evidence="1">Uncharacterized protein</fullName>
    </submittedName>
</protein>
<organism evidence="1 2">
    <name type="scientific">Rhizophlyctis rosea</name>
    <dbReference type="NCBI Taxonomy" id="64517"/>
    <lineage>
        <taxon>Eukaryota</taxon>
        <taxon>Fungi</taxon>
        <taxon>Fungi incertae sedis</taxon>
        <taxon>Chytridiomycota</taxon>
        <taxon>Chytridiomycota incertae sedis</taxon>
        <taxon>Chytridiomycetes</taxon>
        <taxon>Rhizophlyctidales</taxon>
        <taxon>Rhizophlyctidaceae</taxon>
        <taxon>Rhizophlyctis</taxon>
    </lineage>
</organism>
<gene>
    <name evidence="1" type="ORF">HK097_007860</name>
</gene>
<comment type="caution">
    <text evidence="1">The sequence shown here is derived from an EMBL/GenBank/DDBJ whole genome shotgun (WGS) entry which is preliminary data.</text>
</comment>
<keyword evidence="2" id="KW-1185">Reference proteome</keyword>
<dbReference type="Proteomes" id="UP001212841">
    <property type="component" value="Unassembled WGS sequence"/>
</dbReference>
<reference evidence="1" key="1">
    <citation type="submission" date="2020-05" db="EMBL/GenBank/DDBJ databases">
        <title>Phylogenomic resolution of chytrid fungi.</title>
        <authorList>
            <person name="Stajich J.E."/>
            <person name="Amses K."/>
            <person name="Simmons R."/>
            <person name="Seto K."/>
            <person name="Myers J."/>
            <person name="Bonds A."/>
            <person name="Quandt C.A."/>
            <person name="Barry K."/>
            <person name="Liu P."/>
            <person name="Grigoriev I."/>
            <person name="Longcore J.E."/>
            <person name="James T.Y."/>
        </authorList>
    </citation>
    <scope>NUCLEOTIDE SEQUENCE</scope>
    <source>
        <strain evidence="1">JEL0318</strain>
    </source>
</reference>
<evidence type="ECO:0000313" key="2">
    <source>
        <dbReference type="Proteomes" id="UP001212841"/>
    </source>
</evidence>
<accession>A0AAD5SB34</accession>
<proteinExistence type="predicted"/>
<dbReference type="EMBL" id="JADGJD010000427">
    <property type="protein sequence ID" value="KAJ3051163.1"/>
    <property type="molecule type" value="Genomic_DNA"/>
</dbReference>